<organism evidence="1 2">
    <name type="scientific">Panagrolaimus sp. PS1159</name>
    <dbReference type="NCBI Taxonomy" id="55785"/>
    <lineage>
        <taxon>Eukaryota</taxon>
        <taxon>Metazoa</taxon>
        <taxon>Ecdysozoa</taxon>
        <taxon>Nematoda</taxon>
        <taxon>Chromadorea</taxon>
        <taxon>Rhabditida</taxon>
        <taxon>Tylenchina</taxon>
        <taxon>Panagrolaimomorpha</taxon>
        <taxon>Panagrolaimoidea</taxon>
        <taxon>Panagrolaimidae</taxon>
        <taxon>Panagrolaimus</taxon>
    </lineage>
</organism>
<accession>A0AC35FWZ2</accession>
<dbReference type="Proteomes" id="UP000887580">
    <property type="component" value="Unplaced"/>
</dbReference>
<evidence type="ECO:0000313" key="1">
    <source>
        <dbReference type="Proteomes" id="UP000887580"/>
    </source>
</evidence>
<proteinExistence type="predicted"/>
<sequence length="228" mass="26563">MMKSEIEKEIPKFGDNNIFTLLTNKNSVSKEYHLSNGSSFTLKAEFREKKNSYWFEITNINGDIKEFCFVDTPKSVYICPESMYKYECMVLTNKSVIELNFNVYFDLMHKPSSPNSSNSAHNILFKHGLFRSIAYDEYLEFYIRQSGKEKVYCIIRKVFILNDPKPSYFIYFNWNNKNGSKNIFISQETNSEKFTIQAKEEMNELEAVCLKMLKDAIAGSSTRKTSTG</sequence>
<name>A0AC35FWZ2_9BILA</name>
<evidence type="ECO:0000313" key="2">
    <source>
        <dbReference type="WBParaSite" id="PS1159_v2.g21243.t1"/>
    </source>
</evidence>
<dbReference type="WBParaSite" id="PS1159_v2.g21243.t1">
    <property type="protein sequence ID" value="PS1159_v2.g21243.t1"/>
    <property type="gene ID" value="PS1159_v2.g21243"/>
</dbReference>
<protein>
    <submittedName>
        <fullName evidence="2">Uncharacterized protein</fullName>
    </submittedName>
</protein>
<reference evidence="2" key="1">
    <citation type="submission" date="2022-11" db="UniProtKB">
        <authorList>
            <consortium name="WormBaseParasite"/>
        </authorList>
    </citation>
    <scope>IDENTIFICATION</scope>
</reference>